<gene>
    <name evidence="2" type="ORF">LTRI10_LOCUS51071</name>
</gene>
<feature type="compositionally biased region" description="Gly residues" evidence="1">
    <location>
        <begin position="59"/>
        <end position="68"/>
    </location>
</feature>
<name>A0AAV2GLZ8_9ROSI</name>
<accession>A0AAV2GLZ8</accession>
<dbReference type="AlphaFoldDB" id="A0AAV2GLZ8"/>
<evidence type="ECO:0000313" key="3">
    <source>
        <dbReference type="Proteomes" id="UP001497516"/>
    </source>
</evidence>
<feature type="region of interest" description="Disordered" evidence="1">
    <location>
        <begin position="32"/>
        <end position="68"/>
    </location>
</feature>
<keyword evidence="3" id="KW-1185">Reference proteome</keyword>
<sequence>MATPFGPLDARLDRIESTQELILHHLGDPYVPFHYSSGASTSGGGPSAPGQQEDDDYQTGGGDYPGSD</sequence>
<protein>
    <submittedName>
        <fullName evidence="2">Uncharacterized protein</fullName>
    </submittedName>
</protein>
<evidence type="ECO:0000256" key="1">
    <source>
        <dbReference type="SAM" id="MobiDB-lite"/>
    </source>
</evidence>
<dbReference type="EMBL" id="OZ034822">
    <property type="protein sequence ID" value="CAL1411731.1"/>
    <property type="molecule type" value="Genomic_DNA"/>
</dbReference>
<dbReference type="Proteomes" id="UP001497516">
    <property type="component" value="Chromosome 9"/>
</dbReference>
<evidence type="ECO:0000313" key="2">
    <source>
        <dbReference type="EMBL" id="CAL1411731.1"/>
    </source>
</evidence>
<organism evidence="2 3">
    <name type="scientific">Linum trigynum</name>
    <dbReference type="NCBI Taxonomy" id="586398"/>
    <lineage>
        <taxon>Eukaryota</taxon>
        <taxon>Viridiplantae</taxon>
        <taxon>Streptophyta</taxon>
        <taxon>Embryophyta</taxon>
        <taxon>Tracheophyta</taxon>
        <taxon>Spermatophyta</taxon>
        <taxon>Magnoliopsida</taxon>
        <taxon>eudicotyledons</taxon>
        <taxon>Gunneridae</taxon>
        <taxon>Pentapetalae</taxon>
        <taxon>rosids</taxon>
        <taxon>fabids</taxon>
        <taxon>Malpighiales</taxon>
        <taxon>Linaceae</taxon>
        <taxon>Linum</taxon>
    </lineage>
</organism>
<reference evidence="2 3" key="1">
    <citation type="submission" date="2024-04" db="EMBL/GenBank/DDBJ databases">
        <authorList>
            <person name="Fracassetti M."/>
        </authorList>
    </citation>
    <scope>NUCLEOTIDE SEQUENCE [LARGE SCALE GENOMIC DNA]</scope>
</reference>
<proteinExistence type="predicted"/>